<organism evidence="2 3">
    <name type="scientific">Mycolicibacterium senegalense</name>
    <dbReference type="NCBI Taxonomy" id="1796"/>
    <lineage>
        <taxon>Bacteria</taxon>
        <taxon>Bacillati</taxon>
        <taxon>Actinomycetota</taxon>
        <taxon>Actinomycetes</taxon>
        <taxon>Mycobacteriales</taxon>
        <taxon>Mycobacteriaceae</taxon>
        <taxon>Mycolicibacterium</taxon>
    </lineage>
</organism>
<dbReference type="AlphaFoldDB" id="A0A378W8E7"/>
<protein>
    <submittedName>
        <fullName evidence="2">Uncharacterized protein</fullName>
    </submittedName>
</protein>
<accession>A0A378W8E7</accession>
<dbReference type="Proteomes" id="UP000254945">
    <property type="component" value="Unassembled WGS sequence"/>
</dbReference>
<evidence type="ECO:0000313" key="2">
    <source>
        <dbReference type="EMBL" id="SUA29413.1"/>
    </source>
</evidence>
<feature type="compositionally biased region" description="Polar residues" evidence="1">
    <location>
        <begin position="45"/>
        <end position="65"/>
    </location>
</feature>
<proteinExistence type="predicted"/>
<reference evidence="2 3" key="1">
    <citation type="submission" date="2018-06" db="EMBL/GenBank/DDBJ databases">
        <authorList>
            <consortium name="Pathogen Informatics"/>
            <person name="Doyle S."/>
        </authorList>
    </citation>
    <scope>NUCLEOTIDE SEQUENCE [LARGE SCALE GENOMIC DNA]</scope>
    <source>
        <strain evidence="2 3">NCTC4524</strain>
    </source>
</reference>
<dbReference type="EMBL" id="UGQQ01000002">
    <property type="protein sequence ID" value="SUA29413.1"/>
    <property type="molecule type" value="Genomic_DNA"/>
</dbReference>
<name>A0A378W8E7_9MYCO</name>
<sequence>MFSMEWFDMSNFGIKFATVVGGCAAVALSVFGVVGGLQSNPVSLLGSEPSSPMQTGVTITPSNPAQAPEIPMATPGIKGPAPLPPEEQGLPG</sequence>
<evidence type="ECO:0000256" key="1">
    <source>
        <dbReference type="SAM" id="MobiDB-lite"/>
    </source>
</evidence>
<gene>
    <name evidence="2" type="ORF">NCTC4524_05408</name>
</gene>
<evidence type="ECO:0000313" key="3">
    <source>
        <dbReference type="Proteomes" id="UP000254945"/>
    </source>
</evidence>
<feature type="region of interest" description="Disordered" evidence="1">
    <location>
        <begin position="45"/>
        <end position="92"/>
    </location>
</feature>